<dbReference type="EMBL" id="JACCBD010000001">
    <property type="protein sequence ID" value="NYD27440.1"/>
    <property type="molecule type" value="Genomic_DNA"/>
</dbReference>
<gene>
    <name evidence="2" type="ORF">BJ960_002243</name>
</gene>
<organism evidence="2 3">
    <name type="scientific">Leucobacter aridicollis</name>
    <dbReference type="NCBI Taxonomy" id="283878"/>
    <lineage>
        <taxon>Bacteria</taxon>
        <taxon>Bacillati</taxon>
        <taxon>Actinomycetota</taxon>
        <taxon>Actinomycetes</taxon>
        <taxon>Micrococcales</taxon>
        <taxon>Microbacteriaceae</taxon>
        <taxon>Leucobacter</taxon>
    </lineage>
</organism>
<feature type="signal peptide" evidence="1">
    <location>
        <begin position="1"/>
        <end position="29"/>
    </location>
</feature>
<name>A0A852REZ2_9MICO</name>
<dbReference type="Proteomes" id="UP000586095">
    <property type="component" value="Unassembled WGS sequence"/>
</dbReference>
<reference evidence="2 3" key="1">
    <citation type="submission" date="2020-07" db="EMBL/GenBank/DDBJ databases">
        <title>Sequencing the genomes of 1000 actinobacteria strains.</title>
        <authorList>
            <person name="Klenk H.-P."/>
        </authorList>
    </citation>
    <scope>NUCLEOTIDE SEQUENCE [LARGE SCALE GENOMIC DNA]</scope>
    <source>
        <strain evidence="2 3">DSM 17380</strain>
    </source>
</reference>
<dbReference type="AlphaFoldDB" id="A0A852REZ2"/>
<dbReference type="RefSeq" id="WP_185987350.1">
    <property type="nucleotide sequence ID" value="NZ_BAAALZ010000001.1"/>
</dbReference>
<accession>A0A852REZ2</accession>
<evidence type="ECO:0000313" key="2">
    <source>
        <dbReference type="EMBL" id="NYD27440.1"/>
    </source>
</evidence>
<sequence length="159" mass="16144">MRTVTPKLLVAVGASALALALSGCVTFSAALPGSSSSAGSPNRIGPEGCGVSDEKVATLVDNVARELGTVQESALAGNIPDLTRLLTPFQDDVAGLTEGVTDPELLAALTDVQAGFTGFADIPAPHNVLEAAGWVQEFTAQLQELRDSGAALQELCTAP</sequence>
<keyword evidence="1" id="KW-0732">Signal</keyword>
<dbReference type="PROSITE" id="PS51257">
    <property type="entry name" value="PROKAR_LIPOPROTEIN"/>
    <property type="match status" value="1"/>
</dbReference>
<keyword evidence="3" id="KW-1185">Reference proteome</keyword>
<evidence type="ECO:0000256" key="1">
    <source>
        <dbReference type="SAM" id="SignalP"/>
    </source>
</evidence>
<proteinExistence type="predicted"/>
<comment type="caution">
    <text evidence="2">The sequence shown here is derived from an EMBL/GenBank/DDBJ whole genome shotgun (WGS) entry which is preliminary data.</text>
</comment>
<protein>
    <submittedName>
        <fullName evidence="2">Putative nuclease with TOPRIM domain</fullName>
    </submittedName>
</protein>
<evidence type="ECO:0000313" key="3">
    <source>
        <dbReference type="Proteomes" id="UP000586095"/>
    </source>
</evidence>
<feature type="chain" id="PRO_5038460680" evidence="1">
    <location>
        <begin position="30"/>
        <end position="159"/>
    </location>
</feature>